<feature type="compositionally biased region" description="Basic and acidic residues" evidence="1">
    <location>
        <begin position="29"/>
        <end position="41"/>
    </location>
</feature>
<proteinExistence type="predicted"/>
<dbReference type="AlphaFoldDB" id="A0A1B8B7W9"/>
<evidence type="ECO:0000256" key="1">
    <source>
        <dbReference type="SAM" id="MobiDB-lite"/>
    </source>
</evidence>
<feature type="compositionally biased region" description="Polar residues" evidence="1">
    <location>
        <begin position="145"/>
        <end position="155"/>
    </location>
</feature>
<sequence length="225" mass="24507">MNESASLVDTGENVQSAATVANESNPAKKKQDVTEDQRVEYKLPYYSRRNQSKSEPSQGSHGSDEPDTDGAVMTSAIKGPVSPMRRRVTLPPMRVATGSQIPLPTEVKQEKLMSTQKPTDHSDNLPQGSSAKSSDRLTQHDLRTIKSNTSAQPKVSQERDELPAQSPIGNSAKSNHPELPEQGKVTISSEQRRGGRGGRRGRTPWPRGRRGRGNYRGGSPSRQAA</sequence>
<name>A0A1B8B7W9_FUSPO</name>
<reference evidence="2 3" key="1">
    <citation type="submission" date="2016-06" db="EMBL/GenBank/DDBJ databases">
        <title>Living apart together: crosstalk between the core and supernumerary genomes in a fungal plant pathogen.</title>
        <authorList>
            <person name="Vanheule A."/>
            <person name="Audenaert K."/>
            <person name="Warris S."/>
            <person name="Van De Geest H."/>
            <person name="Schijlen E."/>
            <person name="Hofte M."/>
            <person name="De Saeger S."/>
            <person name="Haesaert G."/>
            <person name="Waalwijk C."/>
            <person name="Van Der Lee T."/>
        </authorList>
    </citation>
    <scope>NUCLEOTIDE SEQUENCE [LARGE SCALE GENOMIC DNA]</scope>
    <source>
        <strain evidence="2 3">2516</strain>
    </source>
</reference>
<feature type="compositionally biased region" description="Polar residues" evidence="1">
    <location>
        <begin position="1"/>
        <end position="25"/>
    </location>
</feature>
<dbReference type="EMBL" id="LYXU01000001">
    <property type="protein sequence ID" value="OBS28808.1"/>
    <property type="molecule type" value="Genomic_DNA"/>
</dbReference>
<keyword evidence="3" id="KW-1185">Reference proteome</keyword>
<feature type="region of interest" description="Disordered" evidence="1">
    <location>
        <begin position="1"/>
        <end position="225"/>
    </location>
</feature>
<protein>
    <submittedName>
        <fullName evidence="2">Uncharacterized protein</fullName>
    </submittedName>
</protein>
<dbReference type="STRING" id="36050.A0A1B8B7W9"/>
<organism evidence="2 3">
    <name type="scientific">Fusarium poae</name>
    <dbReference type="NCBI Taxonomy" id="36050"/>
    <lineage>
        <taxon>Eukaryota</taxon>
        <taxon>Fungi</taxon>
        <taxon>Dikarya</taxon>
        <taxon>Ascomycota</taxon>
        <taxon>Pezizomycotina</taxon>
        <taxon>Sordariomycetes</taxon>
        <taxon>Hypocreomycetidae</taxon>
        <taxon>Hypocreales</taxon>
        <taxon>Nectriaceae</taxon>
        <taxon>Fusarium</taxon>
    </lineage>
</organism>
<dbReference type="Proteomes" id="UP000091967">
    <property type="component" value="Unassembled WGS sequence"/>
</dbReference>
<evidence type="ECO:0000313" key="2">
    <source>
        <dbReference type="EMBL" id="OBS28808.1"/>
    </source>
</evidence>
<feature type="compositionally biased region" description="Basic and acidic residues" evidence="1">
    <location>
        <begin position="133"/>
        <end position="144"/>
    </location>
</feature>
<gene>
    <name evidence="2" type="ORF">FPOA_02744</name>
</gene>
<evidence type="ECO:0000313" key="3">
    <source>
        <dbReference type="Proteomes" id="UP000091967"/>
    </source>
</evidence>
<comment type="caution">
    <text evidence="2">The sequence shown here is derived from an EMBL/GenBank/DDBJ whole genome shotgun (WGS) entry which is preliminary data.</text>
</comment>
<feature type="compositionally biased region" description="Basic residues" evidence="1">
    <location>
        <begin position="194"/>
        <end position="213"/>
    </location>
</feature>
<accession>A0A1B8B7W9</accession>